<dbReference type="OrthoDB" id="546350at2759"/>
<dbReference type="EMBL" id="JAAAIP010000481">
    <property type="protein sequence ID" value="KAG0316451.1"/>
    <property type="molecule type" value="Genomic_DNA"/>
</dbReference>
<dbReference type="AlphaFoldDB" id="A0A9P6RDT1"/>
<keyword evidence="4" id="KW-1185">Reference proteome</keyword>
<evidence type="ECO:0000256" key="1">
    <source>
        <dbReference type="SAM" id="Coils"/>
    </source>
</evidence>
<comment type="caution">
    <text evidence="3">The sequence shown here is derived from an EMBL/GenBank/DDBJ whole genome shotgun (WGS) entry which is preliminary data.</text>
</comment>
<keyword evidence="1" id="KW-0175">Coiled coil</keyword>
<accession>A0A9P6RDT1</accession>
<feature type="region of interest" description="Disordered" evidence="2">
    <location>
        <begin position="1045"/>
        <end position="1080"/>
    </location>
</feature>
<evidence type="ECO:0000313" key="3">
    <source>
        <dbReference type="EMBL" id="KAG0316451.1"/>
    </source>
</evidence>
<gene>
    <name evidence="3" type="ORF">BGZ99_006908</name>
</gene>
<organism evidence="3 4">
    <name type="scientific">Dissophora globulifera</name>
    <dbReference type="NCBI Taxonomy" id="979702"/>
    <lineage>
        <taxon>Eukaryota</taxon>
        <taxon>Fungi</taxon>
        <taxon>Fungi incertae sedis</taxon>
        <taxon>Mucoromycota</taxon>
        <taxon>Mortierellomycotina</taxon>
        <taxon>Mortierellomycetes</taxon>
        <taxon>Mortierellales</taxon>
        <taxon>Mortierellaceae</taxon>
        <taxon>Dissophora</taxon>
    </lineage>
</organism>
<sequence>MSKDPELDPGSQHFQSVRCPLTLQTISIPTRYDEHNQQHIVLWADVLLEFEQARYLTKNGNMVPFMAGPDFQHLIPKRIKYDPVTTLGVISKVVVQDTVVKYSVETATTPPSIPIESSVLPKSPFALAESPSECSTTTPSVNHQITPIATNVRRSSDVAFSPALSELTPQTDGDSPSVFFTESSSATYDLSRSCVMMPFGATNNQFEIGHEDNLITAERDTQLQEMLAGLSTDTISSTEGSLVLHSSASAGSYTRDASAQIQQYTRLVSPYATSKTSAQFGKVSSIIDSPDELLSPTESERLLYKAMHLHSLQMQQIMDRLTMVQNQVQAVTTQTFELHEYPIPRLFIVLPKPTRRRDKVLNPFANQFQLFFLCQCGTHTMRNGSKIPHEIHLAKHKGYDIDLPIKFFERYGTYVLAVMNLFKFGVAAAGVVSPGLSHLKMTDAIDAIQKFIKTAKQGVGSAVDEAVSNAQKKDSNANGGAGAALGLIDLEKLEALEGADLRQLEQYLSNNDKGRVLGNLNRIRTVDGHIKWVCMDHYIANYRELAVQRFRDIVVANEGSFDESYGLVQITVASSTVAKQVYDALGKARGIRHMSISLQWDVSMDDLRTLVSSLTIANVTSVSLDGNSFKGPRFDVFHQGRRYEPIMTLMSNGRIQDLLLQQFENFFQNINVSSMTSAPVLESLYIDTTCSSDDRSAAATLVKILLNCPSLSDLKITTDPKCLARIFEQIVANAHKLSSLKKLTLRDRTCSVGAGARPITITFLQGEILAVELEIPGLTMLSPVHQSLLELGHVTALGVEWISDFTETTRTSLETIIQQNPRIMRILMRCNSGHIGDISNLLLSARSTILSDPSPPTANAIQVLIQLNDRHSGRMDDALVTLDFAHGSLTPTISTDIRMRDKVLQSWLEVVFLNYGWSFRRLITKDTFNDTLAIQLDRVTSERGSKLARLALSVAQLTSVGIDGIDRVIERSDGIEEFEVVFGNLDQQDELEKAKRMLARYNSRLSALKLTGRSPHLWIAEVAKLAVDRQQLPLIEEFSLEVETESSSQEMDYSFSFSTSPAARNATSKENSSLYSRTES</sequence>
<feature type="coiled-coil region" evidence="1">
    <location>
        <begin position="984"/>
        <end position="1011"/>
    </location>
</feature>
<dbReference type="Proteomes" id="UP000738325">
    <property type="component" value="Unassembled WGS sequence"/>
</dbReference>
<protein>
    <submittedName>
        <fullName evidence="3">Uncharacterized protein</fullName>
    </submittedName>
</protein>
<dbReference type="SUPFAM" id="SSF52047">
    <property type="entry name" value="RNI-like"/>
    <property type="match status" value="1"/>
</dbReference>
<name>A0A9P6RDT1_9FUNG</name>
<proteinExistence type="predicted"/>
<evidence type="ECO:0000256" key="2">
    <source>
        <dbReference type="SAM" id="MobiDB-lite"/>
    </source>
</evidence>
<reference evidence="3" key="1">
    <citation type="journal article" date="2020" name="Fungal Divers.">
        <title>Resolving the Mortierellaceae phylogeny through synthesis of multi-gene phylogenetics and phylogenomics.</title>
        <authorList>
            <person name="Vandepol N."/>
            <person name="Liber J."/>
            <person name="Desiro A."/>
            <person name="Na H."/>
            <person name="Kennedy M."/>
            <person name="Barry K."/>
            <person name="Grigoriev I.V."/>
            <person name="Miller A.N."/>
            <person name="O'Donnell K."/>
            <person name="Stajich J.E."/>
            <person name="Bonito G."/>
        </authorList>
    </citation>
    <scope>NUCLEOTIDE SEQUENCE</scope>
    <source>
        <strain evidence="3">REB-010B</strain>
    </source>
</reference>
<evidence type="ECO:0000313" key="4">
    <source>
        <dbReference type="Proteomes" id="UP000738325"/>
    </source>
</evidence>